<sequence length="264" mass="30746">MRTSAFNLLRLIYETVVFHHKYRGTMNLKKVLFYFLLITLVSFSSIKYTTGPSIIESIIQPISINEKGEILCKTRFTKNEMGAYSEMKIEYGFCIISNGTIIEFKTKVIEATPDPSYYEQKNYWDEVFKSKTNQKQLNEIKKDILKNEYDFHLINVAPFKIDKILSILNFEKTKKISLKNIKQKGLHNALSKKYFNDKKVRLLYDFGNILIFDNTNDIDNNALELEIGADFDYYNSYNTMVNDKGDKISLGFDISKVTGVIFLK</sequence>
<evidence type="ECO:0000313" key="3">
    <source>
        <dbReference type="Proteomes" id="UP000746690"/>
    </source>
</evidence>
<name>A0ABX1RUY1_9FLAO</name>
<gene>
    <name evidence="2" type="ORF">HHX25_07560</name>
</gene>
<keyword evidence="1" id="KW-1133">Transmembrane helix</keyword>
<dbReference type="RefSeq" id="WP_169671801.1">
    <property type="nucleotide sequence ID" value="NZ_JABBHF010000004.1"/>
</dbReference>
<dbReference type="Proteomes" id="UP000746690">
    <property type="component" value="Unassembled WGS sequence"/>
</dbReference>
<evidence type="ECO:0000313" key="2">
    <source>
        <dbReference type="EMBL" id="NMH87356.1"/>
    </source>
</evidence>
<evidence type="ECO:0000256" key="1">
    <source>
        <dbReference type="SAM" id="Phobius"/>
    </source>
</evidence>
<feature type="transmembrane region" description="Helical" evidence="1">
    <location>
        <begin position="31"/>
        <end position="50"/>
    </location>
</feature>
<organism evidence="2 3">
    <name type="scientific">Flavivirga algicola</name>
    <dbReference type="NCBI Taxonomy" id="2729136"/>
    <lineage>
        <taxon>Bacteria</taxon>
        <taxon>Pseudomonadati</taxon>
        <taxon>Bacteroidota</taxon>
        <taxon>Flavobacteriia</taxon>
        <taxon>Flavobacteriales</taxon>
        <taxon>Flavobacteriaceae</taxon>
        <taxon>Flavivirga</taxon>
    </lineage>
</organism>
<proteinExistence type="predicted"/>
<keyword evidence="1" id="KW-0812">Transmembrane</keyword>
<keyword evidence="3" id="KW-1185">Reference proteome</keyword>
<dbReference type="EMBL" id="JABBHF010000004">
    <property type="protein sequence ID" value="NMH87356.1"/>
    <property type="molecule type" value="Genomic_DNA"/>
</dbReference>
<protein>
    <submittedName>
        <fullName evidence="2">Uncharacterized protein</fullName>
    </submittedName>
</protein>
<reference evidence="2 3" key="1">
    <citation type="submission" date="2020-04" db="EMBL/GenBank/DDBJ databases">
        <title>A Flavivirga sp. nov.</title>
        <authorList>
            <person name="Sun X."/>
        </authorList>
    </citation>
    <scope>NUCLEOTIDE SEQUENCE [LARGE SCALE GENOMIC DNA]</scope>
    <source>
        <strain evidence="2 3">Y03</strain>
    </source>
</reference>
<comment type="caution">
    <text evidence="2">The sequence shown here is derived from an EMBL/GenBank/DDBJ whole genome shotgun (WGS) entry which is preliminary data.</text>
</comment>
<accession>A0ABX1RUY1</accession>
<keyword evidence="1" id="KW-0472">Membrane</keyword>